<keyword evidence="3" id="KW-1185">Reference proteome</keyword>
<protein>
    <submittedName>
        <fullName evidence="2">Alpha/beta hydrolase</fullName>
    </submittedName>
</protein>
<dbReference type="Proteomes" id="UP001145353">
    <property type="component" value="Unassembled WGS sequence"/>
</dbReference>
<sequence>MTSVPLLPLPGLLCDDAVWTEVREHLVAPMLPTPDYGMADSIGAMADIALQDAPERFIAVGHSMGGRVALEIQRRAPQRLAGLALLDTGFRGRAAGEAGQRERDNRHALLAKARQDGMRAMGNTWLQGMVHPERLNDEALIEAILAMIARKDPETFAAQIDALLTRPDATAQLADIACPTLLLCGRQDGWSPLERHEEMAGLIPGSRLEVIEEAGHMSPMERPADVARALDHWRNSL</sequence>
<name>A0A9X3B3H9_9GAMM</name>
<feature type="domain" description="AB hydrolase-1" evidence="1">
    <location>
        <begin position="32"/>
        <end position="229"/>
    </location>
</feature>
<dbReference type="GO" id="GO:0016787">
    <property type="term" value="F:hydrolase activity"/>
    <property type="evidence" value="ECO:0007669"/>
    <property type="project" value="UniProtKB-KW"/>
</dbReference>
<reference evidence="2" key="2">
    <citation type="journal article" date="2022" name="Syst. Appl. Microbiol.">
        <title>Chromohalobacter moromii sp. nov., a moderately halophilic bacterium isolated from lupine-based moromi fermentation.</title>
        <authorList>
            <person name="Lulf R.H."/>
            <person name="Hilgarth M."/>
            <person name="Ehrmann M.A."/>
        </authorList>
    </citation>
    <scope>NUCLEOTIDE SEQUENCE</scope>
    <source>
        <strain evidence="2">TMW 2.2304</strain>
    </source>
</reference>
<evidence type="ECO:0000259" key="1">
    <source>
        <dbReference type="Pfam" id="PF12697"/>
    </source>
</evidence>
<dbReference type="Pfam" id="PF12697">
    <property type="entry name" value="Abhydrolase_6"/>
    <property type="match status" value="1"/>
</dbReference>
<accession>A0A9X3B3H9</accession>
<dbReference type="Gene3D" id="3.40.50.1820">
    <property type="entry name" value="alpha/beta hydrolase"/>
    <property type="match status" value="1"/>
</dbReference>
<dbReference type="InterPro" id="IPR000073">
    <property type="entry name" value="AB_hydrolase_1"/>
</dbReference>
<dbReference type="SUPFAM" id="SSF53474">
    <property type="entry name" value="alpha/beta-Hydrolases"/>
    <property type="match status" value="1"/>
</dbReference>
<dbReference type="PANTHER" id="PTHR43798">
    <property type="entry name" value="MONOACYLGLYCEROL LIPASE"/>
    <property type="match status" value="1"/>
</dbReference>
<evidence type="ECO:0000313" key="3">
    <source>
        <dbReference type="Proteomes" id="UP001145353"/>
    </source>
</evidence>
<dbReference type="PANTHER" id="PTHR43798:SF29">
    <property type="entry name" value="AB HYDROLASE-1 DOMAIN-CONTAINING PROTEIN"/>
    <property type="match status" value="1"/>
</dbReference>
<dbReference type="PRINTS" id="PR00111">
    <property type="entry name" value="ABHYDROLASE"/>
</dbReference>
<keyword evidence="2" id="KW-0378">Hydrolase</keyword>
<evidence type="ECO:0000313" key="2">
    <source>
        <dbReference type="EMBL" id="MCT8505335.1"/>
    </source>
</evidence>
<proteinExistence type="predicted"/>
<comment type="caution">
    <text evidence="2">The sequence shown here is derived from an EMBL/GenBank/DDBJ whole genome shotgun (WGS) entry which is preliminary data.</text>
</comment>
<dbReference type="InterPro" id="IPR050266">
    <property type="entry name" value="AB_hydrolase_sf"/>
</dbReference>
<dbReference type="RefSeq" id="WP_247640205.1">
    <property type="nucleotide sequence ID" value="NZ_JAHXCZ010000003.1"/>
</dbReference>
<dbReference type="EMBL" id="JAHXDE010000003">
    <property type="protein sequence ID" value="MCT8505335.1"/>
    <property type="molecule type" value="Genomic_DNA"/>
</dbReference>
<dbReference type="InterPro" id="IPR029058">
    <property type="entry name" value="AB_hydrolase_fold"/>
</dbReference>
<reference evidence="2" key="1">
    <citation type="submission" date="2021-07" db="EMBL/GenBank/DDBJ databases">
        <authorList>
            <person name="Luelf R.H."/>
        </authorList>
    </citation>
    <scope>NUCLEOTIDE SEQUENCE</scope>
    <source>
        <strain evidence="2">TMW 2.2304</strain>
    </source>
</reference>
<gene>
    <name evidence="2" type="ORF">KZO87_08085</name>
</gene>
<organism evidence="2 3">
    <name type="scientific">Chromohalobacter moromii</name>
    <dbReference type="NCBI Taxonomy" id="2860329"/>
    <lineage>
        <taxon>Bacteria</taxon>
        <taxon>Pseudomonadati</taxon>
        <taxon>Pseudomonadota</taxon>
        <taxon>Gammaproteobacteria</taxon>
        <taxon>Oceanospirillales</taxon>
        <taxon>Halomonadaceae</taxon>
        <taxon>Chromohalobacter</taxon>
    </lineage>
</organism>
<dbReference type="AlphaFoldDB" id="A0A9X3B3H9"/>